<comment type="caution">
    <text evidence="10">The sequence shown here is derived from an EMBL/GenBank/DDBJ whole genome shotgun (WGS) entry which is preliminary data.</text>
</comment>
<dbReference type="GO" id="GO:0005634">
    <property type="term" value="C:nucleus"/>
    <property type="evidence" value="ECO:0007669"/>
    <property type="project" value="UniProtKB-UniRule"/>
</dbReference>
<keyword evidence="11" id="KW-1185">Reference proteome</keyword>
<dbReference type="CDD" id="cd21990">
    <property type="entry name" value="HMG-box_CIC-like"/>
    <property type="match status" value="1"/>
</dbReference>
<dbReference type="OrthoDB" id="2377365at2759"/>
<dbReference type="STRING" id="418985.A0A1V9X7I6"/>
<evidence type="ECO:0000256" key="4">
    <source>
        <dbReference type="ARBA" id="ARBA00023125"/>
    </source>
</evidence>
<evidence type="ECO:0000259" key="9">
    <source>
        <dbReference type="PROSITE" id="PS50118"/>
    </source>
</evidence>
<evidence type="ECO:0000256" key="8">
    <source>
        <dbReference type="SAM" id="MobiDB-lite"/>
    </source>
</evidence>
<sequence length="404" mass="42783">MNALARTIASSFNHFRCVLLIKGTAGPGGLGMNLARNYSATYDTQMEESSEVDQEDLDEVFVSDAPPTADEARSGTHPSSMALTAPSSGARRKSGSSSSRDGRDSTATSGGSQQSAGTQGGQPAGGNHIRRPMNAFMIFSKRHRALVHQRHPNQDNRTVSKILGEWWYALRPLEKQQYHEMAFKVKEEHFKKHPEWKWCSRERKRSENAAGAGGSGRQEGDEASDGEECAGGSVPTVLQSSVSSAASCGNLLGVHGASHTTITSPSASVSSPLPLSPLTYREPPQSAPPFEVSLMEERVQALSVRTPLSPSMTGMGPRATAAGLEPPSVIVTTPFVLAPTPAQLGLAPGQKKQMTHPGHHAGTLQTHQASAAHQGHVGIGQTTPLPGTRNDGSPSAFQMPSKSE</sequence>
<dbReference type="AlphaFoldDB" id="A0A1V9X7I6"/>
<evidence type="ECO:0000313" key="11">
    <source>
        <dbReference type="Proteomes" id="UP000192247"/>
    </source>
</evidence>
<reference evidence="10 11" key="1">
    <citation type="journal article" date="2017" name="Gigascience">
        <title>Draft genome of the honey bee ectoparasitic mite, Tropilaelaps mercedesae, is shaped by the parasitic life history.</title>
        <authorList>
            <person name="Dong X."/>
            <person name="Armstrong S.D."/>
            <person name="Xia D."/>
            <person name="Makepeace B.L."/>
            <person name="Darby A.C."/>
            <person name="Kadowaki T."/>
        </authorList>
    </citation>
    <scope>NUCLEOTIDE SEQUENCE [LARGE SCALE GENOMIC DNA]</scope>
    <source>
        <strain evidence="10">Wuxi-XJTLU</strain>
    </source>
</reference>
<keyword evidence="3" id="KW-0805">Transcription regulation</keyword>
<dbReference type="InterPro" id="IPR036910">
    <property type="entry name" value="HMG_box_dom_sf"/>
</dbReference>
<gene>
    <name evidence="10" type="ORF">BIW11_01830</name>
</gene>
<dbReference type="InParanoid" id="A0A1V9X7I6"/>
<keyword evidence="5" id="KW-0804">Transcription</keyword>
<dbReference type="FunFam" id="1.10.30.10:FF:000010">
    <property type="entry name" value="Capicua transcriptional repressor b"/>
    <property type="match status" value="1"/>
</dbReference>
<feature type="compositionally biased region" description="Low complexity" evidence="8">
    <location>
        <begin position="95"/>
        <end position="117"/>
    </location>
</feature>
<dbReference type="InterPro" id="IPR058607">
    <property type="entry name" value="HMG-box_Cic-like"/>
</dbReference>
<dbReference type="PANTHER" id="PTHR13059">
    <property type="entry name" value="HMG-BOX TRANSCRIPTION FACTOR BBX"/>
    <property type="match status" value="1"/>
</dbReference>
<dbReference type="Proteomes" id="UP000192247">
    <property type="component" value="Unassembled WGS sequence"/>
</dbReference>
<dbReference type="SMART" id="SM00398">
    <property type="entry name" value="HMG"/>
    <property type="match status" value="1"/>
</dbReference>
<feature type="region of interest" description="Disordered" evidence="8">
    <location>
        <begin position="66"/>
        <end position="129"/>
    </location>
</feature>
<proteinExistence type="predicted"/>
<evidence type="ECO:0000256" key="6">
    <source>
        <dbReference type="ARBA" id="ARBA00023242"/>
    </source>
</evidence>
<protein>
    <recommendedName>
        <fullName evidence="9">HMG box domain-containing protein</fullName>
    </recommendedName>
</protein>
<feature type="region of interest" description="Disordered" evidence="8">
    <location>
        <begin position="261"/>
        <end position="288"/>
    </location>
</feature>
<keyword evidence="4 7" id="KW-0238">DNA-binding</keyword>
<feature type="DNA-binding region" description="HMG box" evidence="7">
    <location>
        <begin position="129"/>
        <end position="197"/>
    </location>
</feature>
<name>A0A1V9X7I6_9ACAR</name>
<dbReference type="EMBL" id="MNPL01020550">
    <property type="protein sequence ID" value="OQR69540.1"/>
    <property type="molecule type" value="Genomic_DNA"/>
</dbReference>
<feature type="domain" description="HMG box" evidence="9">
    <location>
        <begin position="129"/>
        <end position="197"/>
    </location>
</feature>
<evidence type="ECO:0000313" key="10">
    <source>
        <dbReference type="EMBL" id="OQR69540.1"/>
    </source>
</evidence>
<accession>A0A1V9X7I6</accession>
<feature type="region of interest" description="Disordered" evidence="8">
    <location>
        <begin position="203"/>
        <end position="234"/>
    </location>
</feature>
<evidence type="ECO:0000256" key="1">
    <source>
        <dbReference type="ARBA" id="ARBA00022491"/>
    </source>
</evidence>
<dbReference type="PROSITE" id="PS50118">
    <property type="entry name" value="HMG_BOX_2"/>
    <property type="match status" value="1"/>
</dbReference>
<dbReference type="InterPro" id="IPR052412">
    <property type="entry name" value="CC-Dev_Transcription_Reg"/>
</dbReference>
<dbReference type="Pfam" id="PF00505">
    <property type="entry name" value="HMG_box"/>
    <property type="match status" value="1"/>
</dbReference>
<keyword evidence="2" id="KW-0597">Phosphoprotein</keyword>
<dbReference type="GO" id="GO:0000981">
    <property type="term" value="F:DNA-binding transcription factor activity, RNA polymerase II-specific"/>
    <property type="evidence" value="ECO:0007669"/>
    <property type="project" value="TreeGrafter"/>
</dbReference>
<dbReference type="SUPFAM" id="SSF47095">
    <property type="entry name" value="HMG-box"/>
    <property type="match status" value="1"/>
</dbReference>
<organism evidence="10 11">
    <name type="scientific">Tropilaelaps mercedesae</name>
    <dbReference type="NCBI Taxonomy" id="418985"/>
    <lineage>
        <taxon>Eukaryota</taxon>
        <taxon>Metazoa</taxon>
        <taxon>Ecdysozoa</taxon>
        <taxon>Arthropoda</taxon>
        <taxon>Chelicerata</taxon>
        <taxon>Arachnida</taxon>
        <taxon>Acari</taxon>
        <taxon>Parasitiformes</taxon>
        <taxon>Mesostigmata</taxon>
        <taxon>Gamasina</taxon>
        <taxon>Dermanyssoidea</taxon>
        <taxon>Laelapidae</taxon>
        <taxon>Tropilaelaps</taxon>
    </lineage>
</organism>
<feature type="compositionally biased region" description="Low complexity" evidence="8">
    <location>
        <begin position="261"/>
        <end position="279"/>
    </location>
</feature>
<evidence type="ECO:0000256" key="3">
    <source>
        <dbReference type="ARBA" id="ARBA00023015"/>
    </source>
</evidence>
<keyword evidence="1" id="KW-0678">Repressor</keyword>
<dbReference type="InterPro" id="IPR009071">
    <property type="entry name" value="HMG_box_dom"/>
</dbReference>
<feature type="compositionally biased region" description="Polar residues" evidence="8">
    <location>
        <begin position="380"/>
        <end position="404"/>
    </location>
</feature>
<keyword evidence="6 7" id="KW-0539">Nucleus</keyword>
<dbReference type="PANTHER" id="PTHR13059:SF13">
    <property type="entry name" value="PROTEIN CAPICUA HOMOLOG"/>
    <property type="match status" value="1"/>
</dbReference>
<dbReference type="Gene3D" id="1.10.30.10">
    <property type="entry name" value="High mobility group box domain"/>
    <property type="match status" value="1"/>
</dbReference>
<evidence type="ECO:0000256" key="2">
    <source>
        <dbReference type="ARBA" id="ARBA00022553"/>
    </source>
</evidence>
<dbReference type="GO" id="GO:0000977">
    <property type="term" value="F:RNA polymerase II transcription regulatory region sequence-specific DNA binding"/>
    <property type="evidence" value="ECO:0007669"/>
    <property type="project" value="TreeGrafter"/>
</dbReference>
<evidence type="ECO:0000256" key="7">
    <source>
        <dbReference type="PROSITE-ProRule" id="PRU00267"/>
    </source>
</evidence>
<feature type="region of interest" description="Disordered" evidence="8">
    <location>
        <begin position="346"/>
        <end position="404"/>
    </location>
</feature>
<evidence type="ECO:0000256" key="5">
    <source>
        <dbReference type="ARBA" id="ARBA00023163"/>
    </source>
</evidence>
<feature type="compositionally biased region" description="Polar residues" evidence="8">
    <location>
        <begin position="76"/>
        <end position="86"/>
    </location>
</feature>